<name>A0AAD7ENF7_9AGAR</name>
<sequence>MLLKRCVPVWCCSLPFLFPPPRFPLAHRRSSLHIGAYESLAHRRPSLRIGVYDLAHLRSSLHIGAYESLAHLRSSLHTGAYKSLAHLRSSLCIGAYDFICASALVPAHRCIRISRTSALVPAHRCIRISRASVLVPAHRRIRISRASALVPVHRRIQLYLRIGARPSASAYTNLLAHRRSSLRIGAYEPLAHRRSSCPSAYTILFAHRRTFLRISRAREICLGVAHRHGPFLIFAFHRTWGPIGVLTKGRSPNTHLNLCARRTKRTSLDHMIVADIVYIDMSRNIADAPSRGESPYPLSDRLTRAFDLPYELEGLFIRGDW</sequence>
<keyword evidence="2" id="KW-1185">Reference proteome</keyword>
<accession>A0AAD7ENF7</accession>
<organism evidence="1 2">
    <name type="scientific">Mycena albidolilacea</name>
    <dbReference type="NCBI Taxonomy" id="1033008"/>
    <lineage>
        <taxon>Eukaryota</taxon>
        <taxon>Fungi</taxon>
        <taxon>Dikarya</taxon>
        <taxon>Basidiomycota</taxon>
        <taxon>Agaricomycotina</taxon>
        <taxon>Agaricomycetes</taxon>
        <taxon>Agaricomycetidae</taxon>
        <taxon>Agaricales</taxon>
        <taxon>Marasmiineae</taxon>
        <taxon>Mycenaceae</taxon>
        <taxon>Mycena</taxon>
    </lineage>
</organism>
<reference evidence="1" key="1">
    <citation type="submission" date="2023-03" db="EMBL/GenBank/DDBJ databases">
        <title>Massive genome expansion in bonnet fungi (Mycena s.s.) driven by repeated elements and novel gene families across ecological guilds.</title>
        <authorList>
            <consortium name="Lawrence Berkeley National Laboratory"/>
            <person name="Harder C.B."/>
            <person name="Miyauchi S."/>
            <person name="Viragh M."/>
            <person name="Kuo A."/>
            <person name="Thoen E."/>
            <person name="Andreopoulos B."/>
            <person name="Lu D."/>
            <person name="Skrede I."/>
            <person name="Drula E."/>
            <person name="Henrissat B."/>
            <person name="Morin E."/>
            <person name="Kohler A."/>
            <person name="Barry K."/>
            <person name="LaButti K."/>
            <person name="Morin E."/>
            <person name="Salamov A."/>
            <person name="Lipzen A."/>
            <person name="Mereny Z."/>
            <person name="Hegedus B."/>
            <person name="Baldrian P."/>
            <person name="Stursova M."/>
            <person name="Weitz H."/>
            <person name="Taylor A."/>
            <person name="Grigoriev I.V."/>
            <person name="Nagy L.G."/>
            <person name="Martin F."/>
            <person name="Kauserud H."/>
        </authorList>
    </citation>
    <scope>NUCLEOTIDE SEQUENCE</scope>
    <source>
        <strain evidence="1">CBHHK002</strain>
    </source>
</reference>
<evidence type="ECO:0000313" key="1">
    <source>
        <dbReference type="EMBL" id="KAJ7343017.1"/>
    </source>
</evidence>
<protein>
    <submittedName>
        <fullName evidence="1">Uncharacterized protein</fullName>
    </submittedName>
</protein>
<evidence type="ECO:0000313" key="2">
    <source>
        <dbReference type="Proteomes" id="UP001218218"/>
    </source>
</evidence>
<dbReference type="AlphaFoldDB" id="A0AAD7ENF7"/>
<proteinExistence type="predicted"/>
<dbReference type="Proteomes" id="UP001218218">
    <property type="component" value="Unassembled WGS sequence"/>
</dbReference>
<gene>
    <name evidence="1" type="ORF">DFH08DRAFT_963033</name>
</gene>
<dbReference type="EMBL" id="JARIHO010000024">
    <property type="protein sequence ID" value="KAJ7343017.1"/>
    <property type="molecule type" value="Genomic_DNA"/>
</dbReference>
<comment type="caution">
    <text evidence="1">The sequence shown here is derived from an EMBL/GenBank/DDBJ whole genome shotgun (WGS) entry which is preliminary data.</text>
</comment>